<evidence type="ECO:0000313" key="2">
    <source>
        <dbReference type="EMBL" id="KAF2261069.1"/>
    </source>
</evidence>
<feature type="non-terminal residue" evidence="2">
    <location>
        <position position="449"/>
    </location>
</feature>
<proteinExistence type="predicted"/>
<accession>A0A9P4K1A4</accession>
<feature type="region of interest" description="Disordered" evidence="1">
    <location>
        <begin position="26"/>
        <end position="50"/>
    </location>
</feature>
<name>A0A9P4K1A4_9PLEO</name>
<dbReference type="EMBL" id="ML986666">
    <property type="protein sequence ID" value="KAF2261069.1"/>
    <property type="molecule type" value="Genomic_DNA"/>
</dbReference>
<protein>
    <submittedName>
        <fullName evidence="2">Uncharacterized protein</fullName>
    </submittedName>
</protein>
<dbReference type="OrthoDB" id="4158087at2759"/>
<dbReference type="AlphaFoldDB" id="A0A9P4K1A4"/>
<keyword evidence="3" id="KW-1185">Reference proteome</keyword>
<comment type="caution">
    <text evidence="2">The sequence shown here is derived from an EMBL/GenBank/DDBJ whole genome shotgun (WGS) entry which is preliminary data.</text>
</comment>
<dbReference type="Proteomes" id="UP000800093">
    <property type="component" value="Unassembled WGS sequence"/>
</dbReference>
<evidence type="ECO:0000313" key="3">
    <source>
        <dbReference type="Proteomes" id="UP000800093"/>
    </source>
</evidence>
<feature type="non-terminal residue" evidence="2">
    <location>
        <position position="1"/>
    </location>
</feature>
<sequence>FEFIHSNTPGTLLATDRSLIRSRCMQGKNKREGSRRSTREKRRKALEASQKGSRDLVTIVPVEVERPLPNLSGLMSFANALDARAHSMLNEAFAHTMVNHSLSSLDICANFESLDRSSFHWLFQDGAFLHSVLCARFALHDLKGRTVADRRGIQPSRTTRYHFRETLLSLAKKLDRDDAYKDEVVVYVVLTLTIFAALFDDWDAVAKHIAGLKKIVVLRGGWSFLQTRPALHFKLDRLDLAWSLSSGKALFFLPHTMSWDPMLCRPATFLASMYDPPAIWDHRLVVVFRDFQYLVFAINESICKHARYQASCFQNMINSLQTRLMYLSSQLSNSTAELIRLSLLAFLATTLKVPGRKMPFPWITDQLRKAYTSAAMPGSPLKGDIKLHLWVIFVAAISVFDTNEPWLLEAWSPSWQEWHNIKQQLMRVMWIETIHDKLGERVFEYLRAH</sequence>
<evidence type="ECO:0000256" key="1">
    <source>
        <dbReference type="SAM" id="MobiDB-lite"/>
    </source>
</evidence>
<dbReference type="PANTHER" id="PTHR37540:SF5">
    <property type="entry name" value="TRANSCRIPTION FACTOR DOMAIN-CONTAINING PROTEIN"/>
    <property type="match status" value="1"/>
</dbReference>
<organism evidence="2 3">
    <name type="scientific">Lojkania enalia</name>
    <dbReference type="NCBI Taxonomy" id="147567"/>
    <lineage>
        <taxon>Eukaryota</taxon>
        <taxon>Fungi</taxon>
        <taxon>Dikarya</taxon>
        <taxon>Ascomycota</taxon>
        <taxon>Pezizomycotina</taxon>
        <taxon>Dothideomycetes</taxon>
        <taxon>Pleosporomycetidae</taxon>
        <taxon>Pleosporales</taxon>
        <taxon>Pleosporales incertae sedis</taxon>
        <taxon>Lojkania</taxon>
    </lineage>
</organism>
<reference evidence="3" key="1">
    <citation type="journal article" date="2020" name="Stud. Mycol.">
        <title>101 Dothideomycetes genomes: A test case for predicting lifestyles and emergence of pathogens.</title>
        <authorList>
            <person name="Haridas S."/>
            <person name="Albert R."/>
            <person name="Binder M."/>
            <person name="Bloem J."/>
            <person name="LaButti K."/>
            <person name="Salamov A."/>
            <person name="Andreopoulos B."/>
            <person name="Baker S."/>
            <person name="Barry K."/>
            <person name="Bills G."/>
            <person name="Bluhm B."/>
            <person name="Cannon C."/>
            <person name="Castanera R."/>
            <person name="Culley D."/>
            <person name="Daum C."/>
            <person name="Ezra D."/>
            <person name="Gonzalez J."/>
            <person name="Henrissat B."/>
            <person name="Kuo A."/>
            <person name="Liang C."/>
            <person name="Lipzen A."/>
            <person name="Lutzoni F."/>
            <person name="Magnuson J."/>
            <person name="Mondo S."/>
            <person name="Nolan M."/>
            <person name="Ohm R."/>
            <person name="Pangilinan J."/>
            <person name="Park H.-J."/>
            <person name="Ramirez L."/>
            <person name="Alfaro M."/>
            <person name="Sun H."/>
            <person name="Tritt A."/>
            <person name="Yoshinaga Y."/>
            <person name="Zwiers L.-H."/>
            <person name="Turgeon B."/>
            <person name="Goodwin S."/>
            <person name="Spatafora J."/>
            <person name="Crous P."/>
            <person name="Grigoriev I."/>
        </authorList>
    </citation>
    <scope>NUCLEOTIDE SEQUENCE [LARGE SCALE GENOMIC DNA]</scope>
    <source>
        <strain evidence="3">CBS 304.66</strain>
    </source>
</reference>
<dbReference type="PANTHER" id="PTHR37540">
    <property type="entry name" value="TRANSCRIPTION FACTOR (ACR-2), PUTATIVE-RELATED-RELATED"/>
    <property type="match status" value="1"/>
</dbReference>
<gene>
    <name evidence="2" type="ORF">CC78DRAFT_444121</name>
</gene>